<dbReference type="EMBL" id="VFPS01000001">
    <property type="protein sequence ID" value="TQN00867.1"/>
    <property type="molecule type" value="Genomic_DNA"/>
</dbReference>
<dbReference type="OrthoDB" id="3712355at2"/>
<proteinExistence type="predicted"/>
<evidence type="ECO:0000313" key="3">
    <source>
        <dbReference type="EMBL" id="TQN00867.1"/>
    </source>
</evidence>
<name>A0A4Y3UNS8_9MICO</name>
<protein>
    <recommendedName>
        <fullName evidence="5">PH (Pleckstrin Homology) domain-containing protein</fullName>
    </recommendedName>
</protein>
<feature type="transmembrane region" description="Helical" evidence="2">
    <location>
        <begin position="197"/>
        <end position="216"/>
    </location>
</feature>
<evidence type="ECO:0008006" key="5">
    <source>
        <dbReference type="Google" id="ProtNLM"/>
    </source>
</evidence>
<accession>A0A4Y3UNS8</accession>
<comment type="caution">
    <text evidence="3">The sequence shown here is derived from an EMBL/GenBank/DDBJ whole genome shotgun (WGS) entry which is preliminary data.</text>
</comment>
<dbReference type="AlphaFoldDB" id="A0A4Y3UNS8"/>
<organism evidence="3 4">
    <name type="scientific">Microbacterium lacticum</name>
    <dbReference type="NCBI Taxonomy" id="33885"/>
    <lineage>
        <taxon>Bacteria</taxon>
        <taxon>Bacillati</taxon>
        <taxon>Actinomycetota</taxon>
        <taxon>Actinomycetes</taxon>
        <taxon>Micrococcales</taxon>
        <taxon>Microbacteriaceae</taxon>
        <taxon>Microbacterium</taxon>
    </lineage>
</organism>
<feature type="transmembrane region" description="Helical" evidence="2">
    <location>
        <begin position="26"/>
        <end position="48"/>
    </location>
</feature>
<reference evidence="3 4" key="1">
    <citation type="submission" date="2019-06" db="EMBL/GenBank/DDBJ databases">
        <title>Sequencing the genomes of 1000 actinobacteria strains.</title>
        <authorList>
            <person name="Klenk H.-P."/>
        </authorList>
    </citation>
    <scope>NUCLEOTIDE SEQUENCE [LARGE SCALE GENOMIC DNA]</scope>
    <source>
        <strain evidence="3 4">DSM 20427</strain>
    </source>
</reference>
<evidence type="ECO:0000256" key="2">
    <source>
        <dbReference type="SAM" id="Phobius"/>
    </source>
</evidence>
<dbReference type="Proteomes" id="UP000319804">
    <property type="component" value="Unassembled WGS sequence"/>
</dbReference>
<evidence type="ECO:0000313" key="4">
    <source>
        <dbReference type="Proteomes" id="UP000319804"/>
    </source>
</evidence>
<feature type="compositionally biased region" description="Low complexity" evidence="1">
    <location>
        <begin position="119"/>
        <end position="130"/>
    </location>
</feature>
<keyword evidence="2" id="KW-0812">Transmembrane</keyword>
<gene>
    <name evidence="3" type="ORF">FHX68_0992</name>
</gene>
<keyword evidence="2" id="KW-1133">Transmembrane helix</keyword>
<keyword evidence="2" id="KW-0472">Membrane</keyword>
<keyword evidence="4" id="KW-1185">Reference proteome</keyword>
<feature type="transmembrane region" description="Helical" evidence="2">
    <location>
        <begin position="54"/>
        <end position="71"/>
    </location>
</feature>
<feature type="region of interest" description="Disordered" evidence="1">
    <location>
        <begin position="119"/>
        <end position="151"/>
    </location>
</feature>
<sequence>MSVQHSSGAAGSSPPRRTLRATSGTIALIFAGAVAVLLLGDALVRAGVVEMLRLVPWVLLAVWAVYVLLYASHITFDREGATVQNYLRITRVPWPRVRDIAMRWQVVFGLDDGSSLPAYGGPVAGRPGRAPRTDRTRSAGTGPADPSPGRAVPAALRDVAELRDAWQGVDAWQSGDAAGAPAGRDAGDLGIQRSWDVPALVALAVIVVGAVISALSTTA</sequence>
<evidence type="ECO:0000256" key="1">
    <source>
        <dbReference type="SAM" id="MobiDB-lite"/>
    </source>
</evidence>